<organism evidence="1 2">
    <name type="scientific">Streptomyces phaeochromogenes</name>
    <dbReference type="NCBI Taxonomy" id="1923"/>
    <lineage>
        <taxon>Bacteria</taxon>
        <taxon>Bacillati</taxon>
        <taxon>Actinomycetota</taxon>
        <taxon>Actinomycetes</taxon>
        <taxon>Kitasatosporales</taxon>
        <taxon>Streptomycetaceae</taxon>
        <taxon>Streptomyces</taxon>
        <taxon>Streptomyces phaeochromogenes group</taxon>
    </lineage>
</organism>
<keyword evidence="2" id="KW-1185">Reference proteome</keyword>
<dbReference type="Proteomes" id="UP001340816">
    <property type="component" value="Chromosome"/>
</dbReference>
<sequence>MRYHDIGKANPGFQQPDFLMTTNTTTIVVEAKPSRAGATWRAQNVLETLSSELKGLHDHASGLAKELTLLLLRSAEEASSAPSITSGLIQGLEPTPPPVQLWHRYENRIEVVNGLVYSAMGGGKTFAALTVLLQRAGRVSRAERGQTGSFLARLVNNTEVLREFLQALTQGLLCGGAQHIECLIAVPPHESSPCGVLRLAAPIVPGAPGVRSWPHQSTMTLAA</sequence>
<evidence type="ECO:0000313" key="2">
    <source>
        <dbReference type="Proteomes" id="UP001340816"/>
    </source>
</evidence>
<name>A0ABZ1HBP0_STRPH</name>
<reference evidence="1 2" key="1">
    <citation type="submission" date="2022-10" db="EMBL/GenBank/DDBJ databases">
        <title>The complete genomes of actinobacterial strains from the NBC collection.</title>
        <authorList>
            <person name="Joergensen T.S."/>
            <person name="Alvarez Arevalo M."/>
            <person name="Sterndorff E.B."/>
            <person name="Faurdal D."/>
            <person name="Vuksanovic O."/>
            <person name="Mourched A.-S."/>
            <person name="Charusanti P."/>
            <person name="Shaw S."/>
            <person name="Blin K."/>
            <person name="Weber T."/>
        </authorList>
    </citation>
    <scope>NUCLEOTIDE SEQUENCE [LARGE SCALE GENOMIC DNA]</scope>
    <source>
        <strain evidence="1 2">NBC 01752</strain>
    </source>
</reference>
<protein>
    <submittedName>
        <fullName evidence="1">Uncharacterized protein</fullName>
    </submittedName>
</protein>
<evidence type="ECO:0000313" key="1">
    <source>
        <dbReference type="EMBL" id="WSD14558.1"/>
    </source>
</evidence>
<accession>A0ABZ1HBP0</accession>
<gene>
    <name evidence="1" type="ORF">OHB35_15615</name>
</gene>
<proteinExistence type="predicted"/>
<dbReference type="RefSeq" id="WP_326759200.1">
    <property type="nucleotide sequence ID" value="NZ_CP109135.1"/>
</dbReference>
<dbReference type="EMBL" id="CP109135">
    <property type="protein sequence ID" value="WSD14558.1"/>
    <property type="molecule type" value="Genomic_DNA"/>
</dbReference>